<name>G9ZKE3_9LACO</name>
<feature type="DNA-binding region" description="H-T-H motif" evidence="2">
    <location>
        <begin position="32"/>
        <end position="51"/>
    </location>
</feature>
<dbReference type="SUPFAM" id="SSF46689">
    <property type="entry name" value="Homeodomain-like"/>
    <property type="match status" value="1"/>
</dbReference>
<evidence type="ECO:0000256" key="1">
    <source>
        <dbReference type="ARBA" id="ARBA00023125"/>
    </source>
</evidence>
<evidence type="ECO:0000259" key="3">
    <source>
        <dbReference type="PROSITE" id="PS50977"/>
    </source>
</evidence>
<dbReference type="AlphaFoldDB" id="G9ZKE3"/>
<dbReference type="InterPro" id="IPR009057">
    <property type="entry name" value="Homeodomain-like_sf"/>
</dbReference>
<keyword evidence="5" id="KW-1185">Reference proteome</keyword>
<keyword evidence="1 2" id="KW-0238">DNA-binding</keyword>
<dbReference type="EMBL" id="AGEY01000011">
    <property type="protein sequence ID" value="EHM01183.1"/>
    <property type="molecule type" value="Genomic_DNA"/>
</dbReference>
<dbReference type="STRING" id="797515.HMPREF9103_00191"/>
<gene>
    <name evidence="4" type="ORF">HMPREF9103_00191</name>
</gene>
<evidence type="ECO:0000256" key="2">
    <source>
        <dbReference type="PROSITE-ProRule" id="PRU00335"/>
    </source>
</evidence>
<dbReference type="Pfam" id="PF00440">
    <property type="entry name" value="TetR_N"/>
    <property type="match status" value="1"/>
</dbReference>
<accession>G9ZKE3</accession>
<dbReference type="PATRIC" id="fig|797515.3.peg.175"/>
<organism evidence="4 5">
    <name type="scientific">Lentilactobacillus parafarraginis F0439</name>
    <dbReference type="NCBI Taxonomy" id="797515"/>
    <lineage>
        <taxon>Bacteria</taxon>
        <taxon>Bacillati</taxon>
        <taxon>Bacillota</taxon>
        <taxon>Bacilli</taxon>
        <taxon>Lactobacillales</taxon>
        <taxon>Lactobacillaceae</taxon>
        <taxon>Lentilactobacillus</taxon>
    </lineage>
</organism>
<dbReference type="RefSeq" id="WP_008210496.1">
    <property type="nucleotide sequence ID" value="NZ_JH414909.1"/>
</dbReference>
<dbReference type="InterPro" id="IPR001647">
    <property type="entry name" value="HTH_TetR"/>
</dbReference>
<sequence length="178" mass="20370">MKVGHIRTTLTEEAIQTAFNNLLLKKDIDRISIKDVTELAQVNRATFYAHFQDKYALFDRMIEDSIDGLFSNHAPGSDQLDSDSLSAYFEAIYDYLLKIKDHCPYSYQKLLPKVRQAIVKILSNRLNTFNNGHPATNQNAFARHMAASIIYEAAEFQLINETPLKPAEIITEITRFLN</sequence>
<dbReference type="Gene3D" id="1.10.357.10">
    <property type="entry name" value="Tetracycline Repressor, domain 2"/>
    <property type="match status" value="1"/>
</dbReference>
<dbReference type="GO" id="GO:0003677">
    <property type="term" value="F:DNA binding"/>
    <property type="evidence" value="ECO:0007669"/>
    <property type="project" value="UniProtKB-UniRule"/>
</dbReference>
<protein>
    <submittedName>
        <fullName evidence="4">Transcriptional regulator, TetR family</fullName>
    </submittedName>
</protein>
<proteinExistence type="predicted"/>
<evidence type="ECO:0000313" key="4">
    <source>
        <dbReference type="EMBL" id="EHM01183.1"/>
    </source>
</evidence>
<dbReference type="HOGENOM" id="CLU_087539_3_0_9"/>
<dbReference type="Proteomes" id="UP000004625">
    <property type="component" value="Unassembled WGS sequence"/>
</dbReference>
<evidence type="ECO:0000313" key="5">
    <source>
        <dbReference type="Proteomes" id="UP000004625"/>
    </source>
</evidence>
<feature type="domain" description="HTH tetR-type" evidence="3">
    <location>
        <begin position="9"/>
        <end position="69"/>
    </location>
</feature>
<dbReference type="PANTHER" id="PTHR43479:SF7">
    <property type="entry name" value="TETR-FAMILY TRANSCRIPTIONAL REGULATOR"/>
    <property type="match status" value="1"/>
</dbReference>
<dbReference type="PROSITE" id="PS50977">
    <property type="entry name" value="HTH_TETR_2"/>
    <property type="match status" value="1"/>
</dbReference>
<dbReference type="eggNOG" id="COG1309">
    <property type="taxonomic scope" value="Bacteria"/>
</dbReference>
<dbReference type="PANTHER" id="PTHR43479">
    <property type="entry name" value="ACREF/ENVCD OPERON REPRESSOR-RELATED"/>
    <property type="match status" value="1"/>
</dbReference>
<comment type="caution">
    <text evidence="4">The sequence shown here is derived from an EMBL/GenBank/DDBJ whole genome shotgun (WGS) entry which is preliminary data.</text>
</comment>
<dbReference type="InterPro" id="IPR050624">
    <property type="entry name" value="HTH-type_Tx_Regulator"/>
</dbReference>
<reference evidence="4 5" key="1">
    <citation type="submission" date="2011-09" db="EMBL/GenBank/DDBJ databases">
        <authorList>
            <person name="Weinstock G."/>
            <person name="Sodergren E."/>
            <person name="Clifton S."/>
            <person name="Fulton L."/>
            <person name="Fulton B."/>
            <person name="Courtney L."/>
            <person name="Fronick C."/>
            <person name="Harrison M."/>
            <person name="Strong C."/>
            <person name="Farmer C."/>
            <person name="Delahaunty K."/>
            <person name="Markovic C."/>
            <person name="Hall O."/>
            <person name="Minx P."/>
            <person name="Tomlinson C."/>
            <person name="Mitreva M."/>
            <person name="Hou S."/>
            <person name="Chen J."/>
            <person name="Wollam A."/>
            <person name="Pepin K.H."/>
            <person name="Johnson M."/>
            <person name="Bhonagiri V."/>
            <person name="Zhang X."/>
            <person name="Suruliraj S."/>
            <person name="Warren W."/>
            <person name="Chinwalla A."/>
            <person name="Mardis E.R."/>
            <person name="Wilson R.K."/>
        </authorList>
    </citation>
    <scope>NUCLEOTIDE SEQUENCE [LARGE SCALE GENOMIC DNA]</scope>
    <source>
        <strain evidence="4 5">F0439</strain>
    </source>
</reference>